<gene>
    <name evidence="2" type="ORF">HMPREF9460_00118</name>
</gene>
<feature type="domain" description="DUF5655" evidence="1">
    <location>
        <begin position="17"/>
        <end position="118"/>
    </location>
</feature>
<evidence type="ECO:0000259" key="1">
    <source>
        <dbReference type="Pfam" id="PF18899"/>
    </source>
</evidence>
<protein>
    <recommendedName>
        <fullName evidence="1">DUF5655 domain-containing protein</fullName>
    </recommendedName>
</protein>
<sequence length="126" mass="13928">MTAEVLAFLGGAPGPISLFEAWEEAVLACGESTMKVSKTQISWGNPLQFAVLSQPRRAAQRRIGALLATLGLGRRVEHPRILQAVEPYPGRWTHHLLLTAPEDVDGLLAAWLAEAYRFAREKQRRA</sequence>
<accession>A0A096BEA2</accession>
<dbReference type="PATRIC" id="fig|742738.3.peg.124"/>
<dbReference type="Pfam" id="PF18899">
    <property type="entry name" value="DUF5655"/>
    <property type="match status" value="1"/>
</dbReference>
<dbReference type="RefSeq" id="WP_044938180.1">
    <property type="nucleotide sequence ID" value="NZ_KN174161.1"/>
</dbReference>
<evidence type="ECO:0000313" key="2">
    <source>
        <dbReference type="EMBL" id="KGF57480.1"/>
    </source>
</evidence>
<dbReference type="EMBL" id="ADLO01000004">
    <property type="protein sequence ID" value="KGF57480.1"/>
    <property type="molecule type" value="Genomic_DNA"/>
</dbReference>
<name>A0A096BEA2_FLAPL</name>
<dbReference type="HOGENOM" id="CLU_150474_0_0_9"/>
<dbReference type="eggNOG" id="ENOG50335UF">
    <property type="taxonomic scope" value="Bacteria"/>
</dbReference>
<keyword evidence="3" id="KW-1185">Reference proteome</keyword>
<evidence type="ECO:0000313" key="3">
    <source>
        <dbReference type="Proteomes" id="UP000029585"/>
    </source>
</evidence>
<comment type="caution">
    <text evidence="2">The sequence shown here is derived from an EMBL/GenBank/DDBJ whole genome shotgun (WGS) entry which is preliminary data.</text>
</comment>
<dbReference type="Proteomes" id="UP000029585">
    <property type="component" value="Unassembled WGS sequence"/>
</dbReference>
<dbReference type="AlphaFoldDB" id="A0A096BEA2"/>
<organism evidence="2 3">
    <name type="scientific">Flavonifractor plautii 1_3_50AFAA</name>
    <dbReference type="NCBI Taxonomy" id="742738"/>
    <lineage>
        <taxon>Bacteria</taxon>
        <taxon>Bacillati</taxon>
        <taxon>Bacillota</taxon>
        <taxon>Clostridia</taxon>
        <taxon>Eubacteriales</taxon>
        <taxon>Oscillospiraceae</taxon>
        <taxon>Flavonifractor</taxon>
    </lineage>
</organism>
<proteinExistence type="predicted"/>
<reference evidence="2 3" key="1">
    <citation type="submission" date="2011-08" db="EMBL/GenBank/DDBJ databases">
        <title>The Genome Sequence of Clostridium orbiscindens 1_3_50AFAA.</title>
        <authorList>
            <consortium name="The Broad Institute Genome Sequencing Platform"/>
            <person name="Earl A."/>
            <person name="Ward D."/>
            <person name="Feldgarden M."/>
            <person name="Gevers D."/>
            <person name="Daigneault M."/>
            <person name="Strauss J."/>
            <person name="Allen-Vercoe E."/>
            <person name="Young S.K."/>
            <person name="Zeng Q."/>
            <person name="Gargeya S."/>
            <person name="Fitzgerald M."/>
            <person name="Haas B."/>
            <person name="Abouelleil A."/>
            <person name="Alvarado L."/>
            <person name="Arachchi H.M."/>
            <person name="Berlin A."/>
            <person name="Brown A."/>
            <person name="Chapman S.B."/>
            <person name="Chen Z."/>
            <person name="Dunbar C."/>
            <person name="Freedman E."/>
            <person name="Gearin G."/>
            <person name="Gellesch M."/>
            <person name="Goldberg J."/>
            <person name="Griggs A."/>
            <person name="Gujja S."/>
            <person name="Heiman D."/>
            <person name="Howarth C."/>
            <person name="Larson L."/>
            <person name="Lui A."/>
            <person name="MacDonald P.J.P."/>
            <person name="Montmayeur A."/>
            <person name="Murphy C."/>
            <person name="Neiman D."/>
            <person name="Pearson M."/>
            <person name="Priest M."/>
            <person name="Roberts A."/>
            <person name="Saif S."/>
            <person name="Shea T."/>
            <person name="Shenoy N."/>
            <person name="Sisk P."/>
            <person name="Stolte C."/>
            <person name="Sykes S."/>
            <person name="Wortman J."/>
            <person name="Nusbaum C."/>
            <person name="Birren B."/>
        </authorList>
    </citation>
    <scope>NUCLEOTIDE SEQUENCE [LARGE SCALE GENOMIC DNA]</scope>
    <source>
        <strain evidence="2 3">1_3_50AFAA</strain>
    </source>
</reference>
<dbReference type="InterPro" id="IPR043714">
    <property type="entry name" value="DUF5655"/>
</dbReference>